<keyword evidence="2 5" id="KW-0808">Transferase</keyword>
<dbReference type="PANTHER" id="PTHR43320">
    <property type="entry name" value="SUGAR KINASE"/>
    <property type="match status" value="1"/>
</dbReference>
<dbReference type="InterPro" id="IPR052700">
    <property type="entry name" value="Carb_kinase_PfkB-like"/>
</dbReference>
<comment type="similarity">
    <text evidence="1">Belongs to the carbohydrate kinase PfkB family.</text>
</comment>
<evidence type="ECO:0000313" key="5">
    <source>
        <dbReference type="EMBL" id="MPN50881.1"/>
    </source>
</evidence>
<protein>
    <submittedName>
        <fullName evidence="5">5-dehydro-2-deoxygluconokinase</fullName>
        <ecNumber evidence="5">2.7.1.92</ecNumber>
    </submittedName>
</protein>
<evidence type="ECO:0000259" key="4">
    <source>
        <dbReference type="Pfam" id="PF00294"/>
    </source>
</evidence>
<dbReference type="AlphaFoldDB" id="A0A645IHV9"/>
<evidence type="ECO:0000256" key="3">
    <source>
        <dbReference type="ARBA" id="ARBA00022777"/>
    </source>
</evidence>
<gene>
    <name evidence="5" type="primary">iolC_25</name>
    <name evidence="5" type="ORF">SDC9_198521</name>
</gene>
<dbReference type="InterPro" id="IPR029056">
    <property type="entry name" value="Ribokinase-like"/>
</dbReference>
<dbReference type="GO" id="GO:0047590">
    <property type="term" value="F:5-dehydro-2-deoxygluconokinase activity"/>
    <property type="evidence" value="ECO:0007669"/>
    <property type="project" value="UniProtKB-EC"/>
</dbReference>
<dbReference type="Pfam" id="PF00294">
    <property type="entry name" value="PfkB"/>
    <property type="match status" value="1"/>
</dbReference>
<name>A0A645IHV9_9ZZZZ</name>
<organism evidence="5">
    <name type="scientific">bioreactor metagenome</name>
    <dbReference type="NCBI Taxonomy" id="1076179"/>
    <lineage>
        <taxon>unclassified sequences</taxon>
        <taxon>metagenomes</taxon>
        <taxon>ecological metagenomes</taxon>
    </lineage>
</organism>
<dbReference type="PROSITE" id="PS00584">
    <property type="entry name" value="PFKB_KINASES_2"/>
    <property type="match status" value="1"/>
</dbReference>
<keyword evidence="3 5" id="KW-0418">Kinase</keyword>
<sequence length="138" mass="15038">MEILGQSDLLFCNENEAKAIAKCEDSDEAINIISKICPNVVMTKGKNGAKVFFNNKSYDFEACPTEVIDTTGAGDMFAGAFLFGLLNYDKFVKNTDASNLEDKINFSGKLASKASSIIVSQLGARYTGEFDKIIQNIL</sequence>
<dbReference type="Gene3D" id="3.40.1190.20">
    <property type="match status" value="1"/>
</dbReference>
<feature type="domain" description="Carbohydrate kinase PfkB" evidence="4">
    <location>
        <begin position="1"/>
        <end position="126"/>
    </location>
</feature>
<dbReference type="InterPro" id="IPR011611">
    <property type="entry name" value="PfkB_dom"/>
</dbReference>
<dbReference type="EC" id="2.7.1.92" evidence="5"/>
<evidence type="ECO:0000256" key="1">
    <source>
        <dbReference type="ARBA" id="ARBA00010688"/>
    </source>
</evidence>
<dbReference type="PANTHER" id="PTHR43320:SF3">
    <property type="entry name" value="CARBOHYDRATE KINASE PFKB DOMAIN-CONTAINING PROTEIN"/>
    <property type="match status" value="1"/>
</dbReference>
<dbReference type="InterPro" id="IPR002173">
    <property type="entry name" value="Carboh/pur_kinase_PfkB_CS"/>
</dbReference>
<comment type="caution">
    <text evidence="5">The sequence shown here is derived from an EMBL/GenBank/DDBJ whole genome shotgun (WGS) entry which is preliminary data.</text>
</comment>
<proteinExistence type="inferred from homology"/>
<accession>A0A645IHV9</accession>
<dbReference type="SUPFAM" id="SSF53613">
    <property type="entry name" value="Ribokinase-like"/>
    <property type="match status" value="1"/>
</dbReference>
<reference evidence="5" key="1">
    <citation type="submission" date="2019-08" db="EMBL/GenBank/DDBJ databases">
        <authorList>
            <person name="Kucharzyk K."/>
            <person name="Murdoch R.W."/>
            <person name="Higgins S."/>
            <person name="Loffler F."/>
        </authorList>
    </citation>
    <scope>NUCLEOTIDE SEQUENCE</scope>
</reference>
<evidence type="ECO:0000256" key="2">
    <source>
        <dbReference type="ARBA" id="ARBA00022679"/>
    </source>
</evidence>
<dbReference type="EMBL" id="VSSQ01115443">
    <property type="protein sequence ID" value="MPN50881.1"/>
    <property type="molecule type" value="Genomic_DNA"/>
</dbReference>